<sequence>MDGTAPLVDGHCRTIDYLRLSVTDRCDLRCTYCMPERMQFLPRRDILSLEELHRLALGFIARGVRRIRLTGGEPLVRRDIMDLVRALGRRIGDGLEELTLTTNGLQLAGHADALAAAGVRRVNISLDTIDPQTFAQLARRDRLHDVLAGIEAARAAGLAVKINTVALRGVNDDEIPALVEWAHGQGHAITLIELMPLGEVKEDRFDRYLSLSQVRSALERRWTLTPSSHRTGGPARYADIAETGGRIGFITPLSANFCDGCNRIRVTATGQLYPCLGGAERVDLRAAMRSDDSEAAIAQALDTAMRIKPARHDFRIDAPGAAPAQPRHMSVTGG</sequence>
<dbReference type="KEGG" id="amx:AM2010_1369"/>
<dbReference type="OrthoDB" id="9763993at2"/>
<keyword evidence="4 12" id="KW-0479">Metal-binding</keyword>
<feature type="binding site" evidence="12">
    <location>
        <position position="19"/>
    </location>
    <ligand>
        <name>GTP</name>
        <dbReference type="ChEBI" id="CHEBI:37565"/>
    </ligand>
</feature>
<evidence type="ECO:0000313" key="15">
    <source>
        <dbReference type="Proteomes" id="UP000037643"/>
    </source>
</evidence>
<dbReference type="SFLD" id="SFLDG01386">
    <property type="entry name" value="main_SPASM_domain-containing"/>
    <property type="match status" value="1"/>
</dbReference>
<feature type="binding site" evidence="12">
    <location>
        <position position="161"/>
    </location>
    <ligand>
        <name>GTP</name>
        <dbReference type="ChEBI" id="CHEBI:37565"/>
    </ligand>
</feature>
<gene>
    <name evidence="12" type="primary">moaA</name>
    <name evidence="14" type="ORF">AM2010_1369</name>
</gene>
<keyword evidence="3 12" id="KW-0949">S-adenosyl-L-methionine</keyword>
<dbReference type="SMART" id="SM00729">
    <property type="entry name" value="Elp3"/>
    <property type="match status" value="1"/>
</dbReference>
<feature type="binding site" evidence="12">
    <location>
        <position position="72"/>
    </location>
    <ligand>
        <name>S-adenosyl-L-methionine</name>
        <dbReference type="ChEBI" id="CHEBI:59789"/>
    </ligand>
</feature>
<evidence type="ECO:0000256" key="5">
    <source>
        <dbReference type="ARBA" id="ARBA00022741"/>
    </source>
</evidence>
<evidence type="ECO:0000259" key="13">
    <source>
        <dbReference type="PROSITE" id="PS51918"/>
    </source>
</evidence>
<comment type="catalytic activity">
    <reaction evidence="11 12">
        <text>GTP + AH2 + S-adenosyl-L-methionine = (8S)-3',8-cyclo-7,8-dihydroguanosine 5'-triphosphate + 5'-deoxyadenosine + L-methionine + A + H(+)</text>
        <dbReference type="Rhea" id="RHEA:49576"/>
        <dbReference type="ChEBI" id="CHEBI:13193"/>
        <dbReference type="ChEBI" id="CHEBI:15378"/>
        <dbReference type="ChEBI" id="CHEBI:17319"/>
        <dbReference type="ChEBI" id="CHEBI:17499"/>
        <dbReference type="ChEBI" id="CHEBI:37565"/>
        <dbReference type="ChEBI" id="CHEBI:57844"/>
        <dbReference type="ChEBI" id="CHEBI:59789"/>
        <dbReference type="ChEBI" id="CHEBI:131766"/>
        <dbReference type="EC" id="4.1.99.22"/>
    </reaction>
</comment>
<comment type="function">
    <text evidence="12">Catalyzes the cyclization of GTP to (8S)-3',8-cyclo-7,8-dihydroguanosine 5'-triphosphate.</text>
</comment>
<evidence type="ECO:0000256" key="11">
    <source>
        <dbReference type="ARBA" id="ARBA00048697"/>
    </source>
</evidence>
<dbReference type="InterPro" id="IPR010505">
    <property type="entry name" value="MoaA_twitch"/>
</dbReference>
<accession>A0A0G3X9Y2</accession>
<dbReference type="Proteomes" id="UP000037643">
    <property type="component" value="Chromosome"/>
</dbReference>
<keyword evidence="2 12" id="KW-0004">4Fe-4S</keyword>
<dbReference type="EMBL" id="CP011805">
    <property type="protein sequence ID" value="AKM07441.1"/>
    <property type="molecule type" value="Genomic_DNA"/>
</dbReference>
<evidence type="ECO:0000256" key="1">
    <source>
        <dbReference type="ARBA" id="ARBA00012167"/>
    </source>
</evidence>
<dbReference type="GO" id="GO:0051539">
    <property type="term" value="F:4 iron, 4 sulfur cluster binding"/>
    <property type="evidence" value="ECO:0007669"/>
    <property type="project" value="UniProtKB-UniRule"/>
</dbReference>
<dbReference type="GO" id="GO:1904047">
    <property type="term" value="F:S-adenosyl-L-methionine binding"/>
    <property type="evidence" value="ECO:0007669"/>
    <property type="project" value="UniProtKB-UniRule"/>
</dbReference>
<proteinExistence type="inferred from homology"/>
<dbReference type="PROSITE" id="PS01305">
    <property type="entry name" value="MOAA_NIFB_PQQE"/>
    <property type="match status" value="1"/>
</dbReference>
<organism evidence="14 15">
    <name type="scientific">Pelagerythrobacter marensis</name>
    <dbReference type="NCBI Taxonomy" id="543877"/>
    <lineage>
        <taxon>Bacteria</taxon>
        <taxon>Pseudomonadati</taxon>
        <taxon>Pseudomonadota</taxon>
        <taxon>Alphaproteobacteria</taxon>
        <taxon>Sphingomonadales</taxon>
        <taxon>Erythrobacteraceae</taxon>
        <taxon>Pelagerythrobacter</taxon>
    </lineage>
</organism>
<keyword evidence="8 12" id="KW-0342">GTP-binding</keyword>
<keyword evidence="7 12" id="KW-0411">Iron-sulfur</keyword>
<dbReference type="RefSeq" id="WP_047806448.1">
    <property type="nucleotide sequence ID" value="NZ_CP011805.1"/>
</dbReference>
<dbReference type="AlphaFoldDB" id="A0A0G3X9Y2"/>
<dbReference type="NCBIfam" id="TIGR02666">
    <property type="entry name" value="moaA"/>
    <property type="match status" value="1"/>
</dbReference>
<feature type="binding site" evidence="12">
    <location>
        <position position="125"/>
    </location>
    <ligand>
        <name>S-adenosyl-L-methionine</name>
        <dbReference type="ChEBI" id="CHEBI:59789"/>
    </ligand>
</feature>
<dbReference type="STRING" id="543877.AM2010_1369"/>
<feature type="binding site" evidence="12">
    <location>
        <position position="195"/>
    </location>
    <ligand>
        <name>S-adenosyl-L-methionine</name>
        <dbReference type="ChEBI" id="CHEBI:59789"/>
    </ligand>
</feature>
<comment type="subunit">
    <text evidence="12">Monomer and homodimer.</text>
</comment>
<keyword evidence="15" id="KW-1185">Reference proteome</keyword>
<dbReference type="InterPro" id="IPR007197">
    <property type="entry name" value="rSAM"/>
</dbReference>
<dbReference type="Pfam" id="PF04055">
    <property type="entry name" value="Radical_SAM"/>
    <property type="match status" value="1"/>
</dbReference>
<dbReference type="SUPFAM" id="SSF102114">
    <property type="entry name" value="Radical SAM enzymes"/>
    <property type="match status" value="1"/>
</dbReference>
<dbReference type="PROSITE" id="PS51918">
    <property type="entry name" value="RADICAL_SAM"/>
    <property type="match status" value="1"/>
</dbReference>
<dbReference type="PANTHER" id="PTHR22960">
    <property type="entry name" value="MOLYBDOPTERIN COFACTOR SYNTHESIS PROTEIN A"/>
    <property type="match status" value="1"/>
</dbReference>
<keyword evidence="6 12" id="KW-0408">Iron</keyword>
<dbReference type="SFLD" id="SFLDG01067">
    <property type="entry name" value="SPASM/twitch_domain_containing"/>
    <property type="match status" value="1"/>
</dbReference>
<dbReference type="GO" id="GO:0046872">
    <property type="term" value="F:metal ion binding"/>
    <property type="evidence" value="ECO:0007669"/>
    <property type="project" value="UniProtKB-KW"/>
</dbReference>
<keyword evidence="5 12" id="KW-0547">Nucleotide-binding</keyword>
<feature type="binding site" evidence="12">
    <location>
        <position position="32"/>
    </location>
    <ligand>
        <name>S-adenosyl-L-methionine</name>
        <dbReference type="ChEBI" id="CHEBI:59789"/>
    </ligand>
</feature>
<dbReference type="EC" id="4.1.99.22" evidence="1 12"/>
<keyword evidence="10 12" id="KW-0456">Lyase</keyword>
<dbReference type="InterPro" id="IPR058240">
    <property type="entry name" value="rSAM_sf"/>
</dbReference>
<dbReference type="Pfam" id="PF06463">
    <property type="entry name" value="Mob_synth_C"/>
    <property type="match status" value="1"/>
</dbReference>
<evidence type="ECO:0000256" key="7">
    <source>
        <dbReference type="ARBA" id="ARBA00023014"/>
    </source>
</evidence>
<dbReference type="SFLD" id="SFLDS00029">
    <property type="entry name" value="Radical_SAM"/>
    <property type="match status" value="1"/>
</dbReference>
<evidence type="ECO:0000256" key="2">
    <source>
        <dbReference type="ARBA" id="ARBA00022485"/>
    </source>
</evidence>
<dbReference type="PATRIC" id="fig|543877.4.peg.1392"/>
<dbReference type="InterPro" id="IPR040064">
    <property type="entry name" value="MoaA-like"/>
</dbReference>
<comment type="similarity">
    <text evidence="12">Belongs to the radical SAM superfamily. MoaA family.</text>
</comment>
<name>A0A0G3X9Y2_9SPHN</name>
<feature type="binding site" evidence="12">
    <location>
        <position position="30"/>
    </location>
    <ligand>
        <name>[4Fe-4S] cluster</name>
        <dbReference type="ChEBI" id="CHEBI:49883"/>
        <label>1</label>
        <note>4Fe-4S-S-AdoMet</note>
    </ligand>
</feature>
<feature type="binding site" evidence="12">
    <location>
        <position position="33"/>
    </location>
    <ligand>
        <name>[4Fe-4S] cluster</name>
        <dbReference type="ChEBI" id="CHEBI:49883"/>
        <label>1</label>
        <note>4Fe-4S-S-AdoMet</note>
    </ligand>
</feature>
<evidence type="ECO:0000313" key="14">
    <source>
        <dbReference type="EMBL" id="AKM07441.1"/>
    </source>
</evidence>
<dbReference type="PANTHER" id="PTHR22960:SF0">
    <property type="entry name" value="MOLYBDENUM COFACTOR BIOSYNTHESIS PROTEIN 1"/>
    <property type="match status" value="1"/>
</dbReference>
<dbReference type="HAMAP" id="MF_01225_B">
    <property type="entry name" value="MoaA_B"/>
    <property type="match status" value="1"/>
</dbReference>
<keyword evidence="9 12" id="KW-0501">Molybdenum cofactor biosynthesis</keyword>
<dbReference type="InterPro" id="IPR013785">
    <property type="entry name" value="Aldolase_TIM"/>
</dbReference>
<dbReference type="GO" id="GO:0061798">
    <property type="term" value="F:GTP 3',8'-cyclase activity"/>
    <property type="evidence" value="ECO:0007669"/>
    <property type="project" value="UniProtKB-UniRule"/>
</dbReference>
<evidence type="ECO:0000256" key="9">
    <source>
        <dbReference type="ARBA" id="ARBA00023150"/>
    </source>
</evidence>
<feature type="binding site" evidence="12">
    <location>
        <position position="26"/>
    </location>
    <ligand>
        <name>[4Fe-4S] cluster</name>
        <dbReference type="ChEBI" id="CHEBI:49883"/>
        <label>1</label>
        <note>4Fe-4S-S-AdoMet</note>
    </ligand>
</feature>
<dbReference type="Gene3D" id="3.20.20.70">
    <property type="entry name" value="Aldolase class I"/>
    <property type="match status" value="1"/>
</dbReference>
<dbReference type="SFLD" id="SFLDG01383">
    <property type="entry name" value="cyclic_pyranopterin_phosphate"/>
    <property type="match status" value="1"/>
</dbReference>
<dbReference type="InterPro" id="IPR013483">
    <property type="entry name" value="MoaA"/>
</dbReference>
<dbReference type="InterPro" id="IPR050105">
    <property type="entry name" value="MoCo_biosynth_MoaA/MoaC"/>
</dbReference>
<feature type="binding site" evidence="12">
    <location>
        <begin position="263"/>
        <end position="265"/>
    </location>
    <ligand>
        <name>GTP</name>
        <dbReference type="ChEBI" id="CHEBI:37565"/>
    </ligand>
</feature>
<evidence type="ECO:0000256" key="3">
    <source>
        <dbReference type="ARBA" id="ARBA00022691"/>
    </source>
</evidence>
<evidence type="ECO:0000256" key="12">
    <source>
        <dbReference type="HAMAP-Rule" id="MF_01225"/>
    </source>
</evidence>
<dbReference type="GO" id="GO:0005525">
    <property type="term" value="F:GTP binding"/>
    <property type="evidence" value="ECO:0007669"/>
    <property type="project" value="UniProtKB-UniRule"/>
</dbReference>
<feature type="binding site" evidence="12">
    <location>
        <position position="258"/>
    </location>
    <ligand>
        <name>[4Fe-4S] cluster</name>
        <dbReference type="ChEBI" id="CHEBI:49883"/>
        <label>2</label>
        <note>4Fe-4S-substrate</note>
    </ligand>
</feature>
<feature type="domain" description="Radical SAM core" evidence="13">
    <location>
        <begin position="10"/>
        <end position="235"/>
    </location>
</feature>
<dbReference type="GO" id="GO:0061799">
    <property type="term" value="F:cyclic pyranopterin monophosphate synthase activity"/>
    <property type="evidence" value="ECO:0007669"/>
    <property type="project" value="TreeGrafter"/>
</dbReference>
<evidence type="ECO:0000256" key="4">
    <source>
        <dbReference type="ARBA" id="ARBA00022723"/>
    </source>
</evidence>
<comment type="cofactor">
    <cofactor evidence="12">
        <name>[4Fe-4S] cluster</name>
        <dbReference type="ChEBI" id="CHEBI:49883"/>
    </cofactor>
    <text evidence="12">Binds 2 [4Fe-4S] clusters. Binds 1 [4Fe-4S] cluster coordinated with 3 cysteines and an exchangeable S-adenosyl-L-methionine and 1 [4Fe-4S] cluster coordinated with 3 cysteines and the GTP-derived substrate.</text>
</comment>
<dbReference type="InterPro" id="IPR006638">
    <property type="entry name" value="Elp3/MiaA/NifB-like_rSAM"/>
</dbReference>
<feature type="binding site" evidence="12">
    <location>
        <position position="101"/>
    </location>
    <ligand>
        <name>GTP</name>
        <dbReference type="ChEBI" id="CHEBI:37565"/>
    </ligand>
</feature>
<dbReference type="UniPathway" id="UPA00344"/>
<dbReference type="InterPro" id="IPR000385">
    <property type="entry name" value="MoaA_NifB_PqqE_Fe-S-bd_CS"/>
</dbReference>
<feature type="binding site" evidence="12">
    <location>
        <position position="68"/>
    </location>
    <ligand>
        <name>GTP</name>
        <dbReference type="ChEBI" id="CHEBI:37565"/>
    </ligand>
</feature>
<dbReference type="GO" id="GO:0006777">
    <property type="term" value="P:Mo-molybdopterin cofactor biosynthetic process"/>
    <property type="evidence" value="ECO:0007669"/>
    <property type="project" value="UniProtKB-UniRule"/>
</dbReference>
<comment type="pathway">
    <text evidence="12">Cofactor biosynthesis; molybdopterin biosynthesis.</text>
</comment>
<evidence type="ECO:0000256" key="6">
    <source>
        <dbReference type="ARBA" id="ARBA00023004"/>
    </source>
</evidence>
<feature type="binding site" evidence="12">
    <location>
        <position position="275"/>
    </location>
    <ligand>
        <name>[4Fe-4S] cluster</name>
        <dbReference type="ChEBI" id="CHEBI:49883"/>
        <label>2</label>
        <note>4Fe-4S-substrate</note>
    </ligand>
</feature>
<evidence type="ECO:0000256" key="8">
    <source>
        <dbReference type="ARBA" id="ARBA00023134"/>
    </source>
</evidence>
<evidence type="ECO:0000256" key="10">
    <source>
        <dbReference type="ARBA" id="ARBA00023239"/>
    </source>
</evidence>
<dbReference type="CDD" id="cd01335">
    <property type="entry name" value="Radical_SAM"/>
    <property type="match status" value="1"/>
</dbReference>
<feature type="binding site" evidence="12">
    <location>
        <position position="261"/>
    </location>
    <ligand>
        <name>[4Fe-4S] cluster</name>
        <dbReference type="ChEBI" id="CHEBI:49883"/>
        <label>2</label>
        <note>4Fe-4S-substrate</note>
    </ligand>
</feature>
<dbReference type="CDD" id="cd21117">
    <property type="entry name" value="Twitch_MoaA"/>
    <property type="match status" value="1"/>
</dbReference>
<protein>
    <recommendedName>
        <fullName evidence="1 12">GTP 3',8-cyclase</fullName>
        <ecNumber evidence="1 12">4.1.99.22</ecNumber>
    </recommendedName>
    <alternativeName>
        <fullName evidence="12">Molybdenum cofactor biosynthesis protein A</fullName>
    </alternativeName>
</protein>
<reference evidence="14 15" key="1">
    <citation type="submission" date="2015-06" db="EMBL/GenBank/DDBJ databases">
        <authorList>
            <person name="Kim K.M."/>
        </authorList>
    </citation>
    <scope>NUCLEOTIDE SEQUENCE [LARGE SCALE GENOMIC DNA]</scope>
    <source>
        <strain evidence="14 15">KCTC 22370</strain>
    </source>
</reference>